<dbReference type="PANTHER" id="PTHR21286:SF0">
    <property type="entry name" value="NUCLEAR PORE COMPLEX PROTEIN NUP160"/>
    <property type="match status" value="1"/>
</dbReference>
<protein>
    <submittedName>
        <fullName evidence="6">Uncharacterized protein</fullName>
    </submittedName>
</protein>
<evidence type="ECO:0000313" key="6">
    <source>
        <dbReference type="EMBL" id="QLG72185.1"/>
    </source>
</evidence>
<dbReference type="KEGG" id="zmk:HG535_0C05390"/>
<dbReference type="Pfam" id="PF22114">
    <property type="entry name" value="NUP120_helical_2"/>
    <property type="match status" value="1"/>
</dbReference>
<name>A0A7H9B0H5_ZYGMR</name>
<dbReference type="GO" id="GO:0017056">
    <property type="term" value="F:structural constituent of nuclear pore"/>
    <property type="evidence" value="ECO:0007669"/>
    <property type="project" value="TreeGrafter"/>
</dbReference>
<reference evidence="6 7" key="1">
    <citation type="submission" date="2020-07" db="EMBL/GenBank/DDBJ databases">
        <title>The yeast mating-type switching endonuclease HO is a domesticated member of an unorthodox homing genetic element family.</title>
        <authorList>
            <person name="Coughlan A.Y."/>
            <person name="Lombardi L."/>
            <person name="Braun-Galleani S."/>
            <person name="Martos A.R."/>
            <person name="Galeote V."/>
            <person name="Bigey F."/>
            <person name="Dequin S."/>
            <person name="Byrne K.P."/>
            <person name="Wolfe K.H."/>
        </authorList>
    </citation>
    <scope>NUCLEOTIDE SEQUENCE [LARGE SCALE GENOMIC DNA]</scope>
    <source>
        <strain evidence="6 7">NRRL Y-6702</strain>
    </source>
</reference>
<dbReference type="GO" id="GO:0005643">
    <property type="term" value="C:nuclear pore"/>
    <property type="evidence" value="ECO:0007669"/>
    <property type="project" value="TreeGrafter"/>
</dbReference>
<evidence type="ECO:0000259" key="5">
    <source>
        <dbReference type="Pfam" id="PF22114"/>
    </source>
</evidence>
<dbReference type="InterPro" id="IPR055090">
    <property type="entry name" value="NUP120_helical_saccharomycetes"/>
</dbReference>
<dbReference type="RefSeq" id="XP_037143913.1">
    <property type="nucleotide sequence ID" value="XM_037288018.1"/>
</dbReference>
<evidence type="ECO:0000313" key="7">
    <source>
        <dbReference type="Proteomes" id="UP000509704"/>
    </source>
</evidence>
<evidence type="ECO:0000259" key="4">
    <source>
        <dbReference type="Pfam" id="PF11715"/>
    </source>
</evidence>
<comment type="subcellular location">
    <subcellularLocation>
        <location evidence="1">Nucleus</location>
    </subcellularLocation>
</comment>
<evidence type="ECO:0000256" key="2">
    <source>
        <dbReference type="ARBA" id="ARBA00022448"/>
    </source>
</evidence>
<dbReference type="PANTHER" id="PTHR21286">
    <property type="entry name" value="NUCLEAR PORE COMPLEX PROTEIN NUP160"/>
    <property type="match status" value="1"/>
</dbReference>
<feature type="domain" description="Nucleoporin Nup120/160 beta-propeller" evidence="4">
    <location>
        <begin position="81"/>
        <end position="398"/>
    </location>
</feature>
<dbReference type="Pfam" id="PF11715">
    <property type="entry name" value="Beta-prop_Nup120_160"/>
    <property type="match status" value="1"/>
</dbReference>
<keyword evidence="7" id="KW-1185">Reference proteome</keyword>
<accession>A0A7H9B0H5</accession>
<gene>
    <name evidence="6" type="ORF">HG535_0C05390</name>
</gene>
<evidence type="ECO:0000256" key="1">
    <source>
        <dbReference type="ARBA" id="ARBA00004123"/>
    </source>
</evidence>
<keyword evidence="3" id="KW-0539">Nucleus</keyword>
<organism evidence="6 7">
    <name type="scientific">Zygotorulaspora mrakii</name>
    <name type="common">Zygosaccharomyces mrakii</name>
    <dbReference type="NCBI Taxonomy" id="42260"/>
    <lineage>
        <taxon>Eukaryota</taxon>
        <taxon>Fungi</taxon>
        <taxon>Dikarya</taxon>
        <taxon>Ascomycota</taxon>
        <taxon>Saccharomycotina</taxon>
        <taxon>Saccharomycetes</taxon>
        <taxon>Saccharomycetales</taxon>
        <taxon>Saccharomycetaceae</taxon>
        <taxon>Zygotorulaspora</taxon>
    </lineage>
</organism>
<dbReference type="InterPro" id="IPR021717">
    <property type="entry name" value="Nucleoporin_Nup160"/>
</dbReference>
<dbReference type="EMBL" id="CP058606">
    <property type="protein sequence ID" value="QLG72185.1"/>
    <property type="molecule type" value="Genomic_DNA"/>
</dbReference>
<evidence type="ECO:0000256" key="3">
    <source>
        <dbReference type="ARBA" id="ARBA00023242"/>
    </source>
</evidence>
<dbReference type="AlphaFoldDB" id="A0A7H9B0H5"/>
<proteinExistence type="predicted"/>
<feature type="domain" description="Nucleoporin NUP120 helical" evidence="5">
    <location>
        <begin position="500"/>
        <end position="682"/>
    </location>
</feature>
<sequence>MLLLSKVDVNLLEFDKRTLSKNIVNLYFNDETLSETSIDYQRGDSDYSNTFELSNNEYLSYHFSMDFSVLTLYTIGSITNGKTVNLFLPNPTLNKNYTFTIQEIDTKLAINMILRDGVVLSIALPIDFLHSDNESLGENWFNILNPYDFTVRVPHLLCAVSAEFFIVFLEDGGLLGLRKCENSYLEPILFNDNSYLQSITQIFTRKQSTKCERAISCVVYLQKFLIVLTQHCHLKFWNLQDFSLVLEVNLAESNYFENAVNRTYEAPGEYMTMFSNFLTIYLPFGNGIFQIAELSVDGKGKIIFNRKSVIPTNLSSSSIWSLVDLAMLKPLDFNLSSSYLNIAVLWKSGCISKLQVLNLSDEDMQAHEWIESTNRSLSDMEAEQDLKVNGDTEKGYLNLKTRYSEEAFKQAHKVLSENNIIILAGEPCTMDYLANLETVLRDLKNKSDEVSSLTIYRNEIIVTNCLRRYNYSVFAINSTLENVYYNIHNEYNEDDLTRYLKSLHGFSTTLSRQVLSNVAEKFIAIVSGEISKSQTLNEKFTSIFKSDLESNFEVSNLKLLFGALSSLDIIALLNDLIYNHINDLTAHANDFIVSIIRDGFSSVVIMESFYQVIFIQRHFVFQVLLTFAFLDFDSTSFSNQLNILLDLHFKQSLILSLYRIDKCLLIEDVFAKTTRPKLGIQLGSYSQWRNFLACCLSNIYDSSLAMNFYFMRFFDTHVCRYQTIDDQRRFKSKLLMDIGWSFYIRDDQVEELMLAMMFFVCDQYERAYEFFQLHDYAVSIAESLPLCISDLANRPANNIWKPLVSSFKVPYRHSSYYYELSVLFFRGNSVDYAFKCIKKSIEYSMKNVDIIEPVEFRQYQLKLYLDLLFHFSLFAEGLDVLRFNHDTLSDDIRKNYFEKVLQSTGQSDTFFATLLKLCHSHNNSLYLSISDYKIIKSILASQLQDNNWTNLKKLYCFHVVNNHERAAAELMYHYSRLNPKDSELKRRCFLIVINVLCTFDDERDRWILNGSEILKISDLKKELENI</sequence>
<dbReference type="GeneID" id="59235883"/>
<dbReference type="OrthoDB" id="67716at2759"/>
<dbReference type="InterPro" id="IPR059141">
    <property type="entry name" value="Beta-prop_Nup120_160"/>
</dbReference>
<dbReference type="Proteomes" id="UP000509704">
    <property type="component" value="Chromosome 3"/>
</dbReference>
<keyword evidence="2" id="KW-0813">Transport</keyword>